<evidence type="ECO:0000256" key="1">
    <source>
        <dbReference type="SAM" id="MobiDB-lite"/>
    </source>
</evidence>
<sequence length="297" mass="33269">MDFWQRARTFAEEAAKKSQELTQGLSSANISDVVSEASKRSKELAAEASKMSKEFAAEALKRADQITAQIPPPAVVLTNLVDSSQKGGNEADDLETFGVTEELREFVTGITTDTFRDFPLEDVSEVSDVPTVSNVRQDLTEWQERHAKLVLSTVKDKIGAILPFLSLDGQKHGDRISCCCVILEISKLRYQLCPRVMKERKFWRIYFLLVNSHVEPYEKRYMENVKSKAAEMVKDSEVKEISPAVRSERADEISKPRTNNAKAAASEQDLDVFLLGDLDDADEDPDDGDLGFEDDLL</sequence>
<dbReference type="AlphaFoldDB" id="A0AAW2SXQ2"/>
<dbReference type="SUPFAM" id="SSF140383">
    <property type="entry name" value="BSD domain-like"/>
    <property type="match status" value="1"/>
</dbReference>
<organism evidence="3">
    <name type="scientific">Sesamum calycinum</name>
    <dbReference type="NCBI Taxonomy" id="2727403"/>
    <lineage>
        <taxon>Eukaryota</taxon>
        <taxon>Viridiplantae</taxon>
        <taxon>Streptophyta</taxon>
        <taxon>Embryophyta</taxon>
        <taxon>Tracheophyta</taxon>
        <taxon>Spermatophyta</taxon>
        <taxon>Magnoliopsida</taxon>
        <taxon>eudicotyledons</taxon>
        <taxon>Gunneridae</taxon>
        <taxon>Pentapetalae</taxon>
        <taxon>asterids</taxon>
        <taxon>lamiids</taxon>
        <taxon>Lamiales</taxon>
        <taxon>Pedaliaceae</taxon>
        <taxon>Sesamum</taxon>
    </lineage>
</organism>
<dbReference type="PANTHER" id="PTHR31923:SF1">
    <property type="entry name" value="BSD DOMAIN-CONTAINING PROTEIN"/>
    <property type="match status" value="1"/>
</dbReference>
<comment type="caution">
    <text evidence="3">The sequence shown here is derived from an EMBL/GenBank/DDBJ whole genome shotgun (WGS) entry which is preliminary data.</text>
</comment>
<gene>
    <name evidence="3" type="ORF">Scaly_0138800</name>
</gene>
<protein>
    <recommendedName>
        <fullName evidence="2">BSD domain-containing protein</fullName>
    </recommendedName>
</protein>
<dbReference type="Pfam" id="PF03909">
    <property type="entry name" value="BSD"/>
    <property type="match status" value="1"/>
</dbReference>
<name>A0AAW2SXQ2_9LAMI</name>
<evidence type="ECO:0000313" key="3">
    <source>
        <dbReference type="EMBL" id="KAL0396904.1"/>
    </source>
</evidence>
<dbReference type="SMART" id="SM00751">
    <property type="entry name" value="BSD"/>
    <property type="match status" value="1"/>
</dbReference>
<proteinExistence type="predicted"/>
<dbReference type="PANTHER" id="PTHR31923">
    <property type="entry name" value="BSD DOMAIN-CONTAINING PROTEIN"/>
    <property type="match status" value="1"/>
</dbReference>
<feature type="compositionally biased region" description="Basic and acidic residues" evidence="1">
    <location>
        <begin position="241"/>
        <end position="255"/>
    </location>
</feature>
<accession>A0AAW2SXQ2</accession>
<evidence type="ECO:0000259" key="2">
    <source>
        <dbReference type="PROSITE" id="PS50858"/>
    </source>
</evidence>
<reference evidence="3" key="2">
    <citation type="journal article" date="2024" name="Plant">
        <title>Genomic evolution and insights into agronomic trait innovations of Sesamum species.</title>
        <authorList>
            <person name="Miao H."/>
            <person name="Wang L."/>
            <person name="Qu L."/>
            <person name="Liu H."/>
            <person name="Sun Y."/>
            <person name="Le M."/>
            <person name="Wang Q."/>
            <person name="Wei S."/>
            <person name="Zheng Y."/>
            <person name="Lin W."/>
            <person name="Duan Y."/>
            <person name="Cao H."/>
            <person name="Xiong S."/>
            <person name="Wang X."/>
            <person name="Wei L."/>
            <person name="Li C."/>
            <person name="Ma Q."/>
            <person name="Ju M."/>
            <person name="Zhao R."/>
            <person name="Li G."/>
            <person name="Mu C."/>
            <person name="Tian Q."/>
            <person name="Mei H."/>
            <person name="Zhang T."/>
            <person name="Gao T."/>
            <person name="Zhang H."/>
        </authorList>
    </citation>
    <scope>NUCLEOTIDE SEQUENCE</scope>
    <source>
        <strain evidence="3">KEN8</strain>
    </source>
</reference>
<dbReference type="InterPro" id="IPR035925">
    <property type="entry name" value="BSD_dom_sf"/>
</dbReference>
<dbReference type="PROSITE" id="PS50858">
    <property type="entry name" value="BSD"/>
    <property type="match status" value="1"/>
</dbReference>
<dbReference type="Gene3D" id="1.10.3970.10">
    <property type="entry name" value="BSD domain"/>
    <property type="match status" value="1"/>
</dbReference>
<feature type="domain" description="BSD" evidence="2">
    <location>
        <begin position="184"/>
        <end position="214"/>
    </location>
</feature>
<dbReference type="InterPro" id="IPR005607">
    <property type="entry name" value="BSD_dom"/>
</dbReference>
<dbReference type="EMBL" id="JACGWM010000001">
    <property type="protein sequence ID" value="KAL0396904.1"/>
    <property type="molecule type" value="Genomic_DNA"/>
</dbReference>
<feature type="region of interest" description="Disordered" evidence="1">
    <location>
        <begin position="277"/>
        <end position="297"/>
    </location>
</feature>
<feature type="region of interest" description="Disordered" evidence="1">
    <location>
        <begin position="241"/>
        <end position="265"/>
    </location>
</feature>
<reference evidence="3" key="1">
    <citation type="submission" date="2020-06" db="EMBL/GenBank/DDBJ databases">
        <authorList>
            <person name="Li T."/>
            <person name="Hu X."/>
            <person name="Zhang T."/>
            <person name="Song X."/>
            <person name="Zhang H."/>
            <person name="Dai N."/>
            <person name="Sheng W."/>
            <person name="Hou X."/>
            <person name="Wei L."/>
        </authorList>
    </citation>
    <scope>NUCLEOTIDE SEQUENCE</scope>
    <source>
        <strain evidence="3">KEN8</strain>
        <tissue evidence="3">Leaf</tissue>
    </source>
</reference>